<accession>C5L2Q9</accession>
<dbReference type="InParanoid" id="C5L2Q9"/>
<evidence type="ECO:0000256" key="1">
    <source>
        <dbReference type="SAM" id="MobiDB-lite"/>
    </source>
</evidence>
<dbReference type="GeneID" id="9064883"/>
<protein>
    <submittedName>
        <fullName evidence="2">Uncharacterized protein</fullName>
    </submittedName>
</protein>
<proteinExistence type="predicted"/>
<feature type="compositionally biased region" description="Basic and acidic residues" evidence="1">
    <location>
        <begin position="34"/>
        <end position="47"/>
    </location>
</feature>
<dbReference type="Proteomes" id="UP000007800">
    <property type="component" value="Unassembled WGS sequence"/>
</dbReference>
<sequence>MVEHLLQRRHLVQPVLLPAPRAGRPRKSVSLGTLERHPTDVDAQREMDNTTPLLIEDALPAVTETSDACPKSPISHEVYSHQDTSTVEPVTTTLQPIKRKANTKEGPRRSPSETILEPSVQRPKRAKRAPARFKDFVKL</sequence>
<dbReference type="EMBL" id="GG678662">
    <property type="protein sequence ID" value="EER08974.1"/>
    <property type="molecule type" value="Genomic_DNA"/>
</dbReference>
<reference evidence="2 3" key="1">
    <citation type="submission" date="2008-07" db="EMBL/GenBank/DDBJ databases">
        <authorList>
            <person name="El-Sayed N."/>
            <person name="Caler E."/>
            <person name="Inman J."/>
            <person name="Amedeo P."/>
            <person name="Hass B."/>
            <person name="Wortman J."/>
        </authorList>
    </citation>
    <scope>NUCLEOTIDE SEQUENCE [LARGE SCALE GENOMIC DNA]</scope>
    <source>
        <strain evidence="3">ATCC 50983 / TXsc</strain>
    </source>
</reference>
<organism evidence="3">
    <name type="scientific">Perkinsus marinus (strain ATCC 50983 / TXsc)</name>
    <dbReference type="NCBI Taxonomy" id="423536"/>
    <lineage>
        <taxon>Eukaryota</taxon>
        <taxon>Sar</taxon>
        <taxon>Alveolata</taxon>
        <taxon>Perkinsozoa</taxon>
        <taxon>Perkinsea</taxon>
        <taxon>Perkinsida</taxon>
        <taxon>Perkinsidae</taxon>
        <taxon>Perkinsus</taxon>
    </lineage>
</organism>
<dbReference type="RefSeq" id="XP_002777158.1">
    <property type="nucleotide sequence ID" value="XM_002777112.1"/>
</dbReference>
<gene>
    <name evidence="2" type="ORF">Pmar_PMAR009966</name>
</gene>
<feature type="region of interest" description="Disordered" evidence="1">
    <location>
        <begin position="64"/>
        <end position="139"/>
    </location>
</feature>
<keyword evidence="3" id="KW-1185">Reference proteome</keyword>
<evidence type="ECO:0000313" key="2">
    <source>
        <dbReference type="EMBL" id="EER08974.1"/>
    </source>
</evidence>
<feature type="compositionally biased region" description="Basic and acidic residues" evidence="1">
    <location>
        <begin position="102"/>
        <end position="111"/>
    </location>
</feature>
<feature type="compositionally biased region" description="Polar residues" evidence="1">
    <location>
        <begin position="81"/>
        <end position="95"/>
    </location>
</feature>
<feature type="region of interest" description="Disordered" evidence="1">
    <location>
        <begin position="21"/>
        <end position="47"/>
    </location>
</feature>
<dbReference type="OrthoDB" id="10683744at2759"/>
<feature type="compositionally biased region" description="Basic residues" evidence="1">
    <location>
        <begin position="122"/>
        <end position="131"/>
    </location>
</feature>
<name>C5L2Q9_PERM5</name>
<evidence type="ECO:0000313" key="3">
    <source>
        <dbReference type="Proteomes" id="UP000007800"/>
    </source>
</evidence>
<dbReference type="AlphaFoldDB" id="C5L2Q9"/>